<dbReference type="InParanoid" id="A0A0L0H8U6"/>
<dbReference type="OrthoDB" id="2129362at2759"/>
<evidence type="ECO:0000313" key="5">
    <source>
        <dbReference type="EMBL" id="KNC97073.1"/>
    </source>
</evidence>
<dbReference type="AlphaFoldDB" id="A0A0L0H8U6"/>
<dbReference type="VEuPathDB" id="FungiDB:SPPG_07469"/>
<dbReference type="Pfam" id="PF13420">
    <property type="entry name" value="Acetyltransf_4"/>
    <property type="match status" value="1"/>
</dbReference>
<dbReference type="EMBL" id="KQ257465">
    <property type="protein sequence ID" value="KNC97073.1"/>
    <property type="molecule type" value="Genomic_DNA"/>
</dbReference>
<dbReference type="CDD" id="cd04301">
    <property type="entry name" value="NAT_SF"/>
    <property type="match status" value="1"/>
</dbReference>
<gene>
    <name evidence="5" type="ORF">SPPG_07469</name>
</gene>
<proteinExistence type="predicted"/>
<keyword evidence="6" id="KW-1185">Reference proteome</keyword>
<dbReference type="PANTHER" id="PTHR43072:SF23">
    <property type="entry name" value="UPF0039 PROTEIN C11D3.02C"/>
    <property type="match status" value="1"/>
</dbReference>
<dbReference type="PROSITE" id="PS51186">
    <property type="entry name" value="GNAT"/>
    <property type="match status" value="1"/>
</dbReference>
<feature type="domain" description="N-acetyltransferase" evidence="4">
    <location>
        <begin position="36"/>
        <end position="198"/>
    </location>
</feature>
<sequence length="199" mass="22604">MAVPQRLFKDENPAQHGPDASFNGKMTPPQVADPAYPIRDATEADVPGMLEIYNWCILNSVATFDYDPWTLEDRLGWFRQFNEQRPLIVAEDASGTVVGYCGITQFNPKKGYDKTVEITLYVHHEHLRKGLGKRLAKIIIARAKALGYKNIIALVAQENEASVVLFKKLWFQQSGYFPALGYKFGRDLDVVYMQLQLFS</sequence>
<dbReference type="GeneID" id="27690683"/>
<dbReference type="Gene3D" id="3.40.630.30">
    <property type="match status" value="1"/>
</dbReference>
<dbReference type="Proteomes" id="UP000053201">
    <property type="component" value="Unassembled WGS sequence"/>
</dbReference>
<dbReference type="PANTHER" id="PTHR43072">
    <property type="entry name" value="N-ACETYLTRANSFERASE"/>
    <property type="match status" value="1"/>
</dbReference>
<name>A0A0L0H8U6_SPIPD</name>
<organism evidence="5 6">
    <name type="scientific">Spizellomyces punctatus (strain DAOM BR117)</name>
    <dbReference type="NCBI Taxonomy" id="645134"/>
    <lineage>
        <taxon>Eukaryota</taxon>
        <taxon>Fungi</taxon>
        <taxon>Fungi incertae sedis</taxon>
        <taxon>Chytridiomycota</taxon>
        <taxon>Chytridiomycota incertae sedis</taxon>
        <taxon>Chytridiomycetes</taxon>
        <taxon>Spizellomycetales</taxon>
        <taxon>Spizellomycetaceae</taxon>
        <taxon>Spizellomyces</taxon>
    </lineage>
</organism>
<dbReference type="InterPro" id="IPR000182">
    <property type="entry name" value="GNAT_dom"/>
</dbReference>
<evidence type="ECO:0000259" key="4">
    <source>
        <dbReference type="PROSITE" id="PS51186"/>
    </source>
</evidence>
<reference evidence="5 6" key="1">
    <citation type="submission" date="2009-08" db="EMBL/GenBank/DDBJ databases">
        <title>The Genome Sequence of Spizellomyces punctatus strain DAOM BR117.</title>
        <authorList>
            <consortium name="The Broad Institute Genome Sequencing Platform"/>
            <person name="Russ C."/>
            <person name="Cuomo C."/>
            <person name="Shea T."/>
            <person name="Young S.K."/>
            <person name="Zeng Q."/>
            <person name="Koehrsen M."/>
            <person name="Haas B."/>
            <person name="Borodovsky M."/>
            <person name="Guigo R."/>
            <person name="Alvarado L."/>
            <person name="Berlin A."/>
            <person name="Bochicchio J."/>
            <person name="Borenstein D."/>
            <person name="Chapman S."/>
            <person name="Chen Z."/>
            <person name="Engels R."/>
            <person name="Freedman E."/>
            <person name="Gellesch M."/>
            <person name="Goldberg J."/>
            <person name="Griggs A."/>
            <person name="Gujja S."/>
            <person name="Heiman D."/>
            <person name="Hepburn T."/>
            <person name="Howarth C."/>
            <person name="Jen D."/>
            <person name="Larson L."/>
            <person name="Lewis B."/>
            <person name="Mehta T."/>
            <person name="Park D."/>
            <person name="Pearson M."/>
            <person name="Roberts A."/>
            <person name="Saif S."/>
            <person name="Shenoy N."/>
            <person name="Sisk P."/>
            <person name="Stolte C."/>
            <person name="Sykes S."/>
            <person name="Thomson T."/>
            <person name="Walk T."/>
            <person name="White J."/>
            <person name="Yandava C."/>
            <person name="Burger G."/>
            <person name="Gray M.W."/>
            <person name="Holland P.W.H."/>
            <person name="King N."/>
            <person name="Lang F.B.F."/>
            <person name="Roger A.J."/>
            <person name="Ruiz-Trillo I."/>
            <person name="Lander E."/>
            <person name="Nusbaum C."/>
        </authorList>
    </citation>
    <scope>NUCLEOTIDE SEQUENCE [LARGE SCALE GENOMIC DNA]</scope>
    <source>
        <strain evidence="5 6">DAOM BR117</strain>
    </source>
</reference>
<evidence type="ECO:0000256" key="2">
    <source>
        <dbReference type="ARBA" id="ARBA00023315"/>
    </source>
</evidence>
<dbReference type="SUPFAM" id="SSF55729">
    <property type="entry name" value="Acyl-CoA N-acyltransferases (Nat)"/>
    <property type="match status" value="1"/>
</dbReference>
<keyword evidence="1" id="KW-0808">Transferase</keyword>
<dbReference type="RefSeq" id="XP_016605113.1">
    <property type="nucleotide sequence ID" value="XM_016755635.1"/>
</dbReference>
<evidence type="ECO:0000256" key="3">
    <source>
        <dbReference type="SAM" id="MobiDB-lite"/>
    </source>
</evidence>
<feature type="region of interest" description="Disordered" evidence="3">
    <location>
        <begin position="1"/>
        <end position="34"/>
    </location>
</feature>
<accession>A0A0L0H8U6</accession>
<dbReference type="InterPro" id="IPR016181">
    <property type="entry name" value="Acyl_CoA_acyltransferase"/>
</dbReference>
<dbReference type="OMA" id="RTAYDWT"/>
<dbReference type="STRING" id="645134.A0A0L0H8U6"/>
<dbReference type="GO" id="GO:0016747">
    <property type="term" value="F:acyltransferase activity, transferring groups other than amino-acyl groups"/>
    <property type="evidence" value="ECO:0007669"/>
    <property type="project" value="InterPro"/>
</dbReference>
<protein>
    <recommendedName>
        <fullName evidence="4">N-acetyltransferase domain-containing protein</fullName>
    </recommendedName>
</protein>
<evidence type="ECO:0000256" key="1">
    <source>
        <dbReference type="ARBA" id="ARBA00022679"/>
    </source>
</evidence>
<evidence type="ECO:0000313" key="6">
    <source>
        <dbReference type="Proteomes" id="UP000053201"/>
    </source>
</evidence>
<keyword evidence="2" id="KW-0012">Acyltransferase</keyword>
<dbReference type="eggNOG" id="ENOG502S6VZ">
    <property type="taxonomic scope" value="Eukaryota"/>
</dbReference>